<proteinExistence type="predicted"/>
<protein>
    <submittedName>
        <fullName evidence="2">Uncharacterized protein</fullName>
    </submittedName>
</protein>
<feature type="region of interest" description="Disordered" evidence="1">
    <location>
        <begin position="66"/>
        <end position="87"/>
    </location>
</feature>
<dbReference type="AlphaFoldDB" id="A0A7J3V039"/>
<dbReference type="EMBL" id="DRVT01000055">
    <property type="protein sequence ID" value="HHI49486.1"/>
    <property type="molecule type" value="Genomic_DNA"/>
</dbReference>
<comment type="caution">
    <text evidence="2">The sequence shown here is derived from an EMBL/GenBank/DDBJ whole genome shotgun (WGS) entry which is preliminary data.</text>
</comment>
<reference evidence="2" key="1">
    <citation type="journal article" date="2020" name="mSystems">
        <title>Genome- and Community-Level Interaction Insights into Carbon Utilization and Element Cycling Functions of Hydrothermarchaeota in Hydrothermal Sediment.</title>
        <authorList>
            <person name="Zhou Z."/>
            <person name="Liu Y."/>
            <person name="Xu W."/>
            <person name="Pan J."/>
            <person name="Luo Z.H."/>
            <person name="Li M."/>
        </authorList>
    </citation>
    <scope>NUCLEOTIDE SEQUENCE [LARGE SCALE GENOMIC DNA]</scope>
    <source>
        <strain evidence="2">SpSt-1038</strain>
    </source>
</reference>
<feature type="region of interest" description="Disordered" evidence="1">
    <location>
        <begin position="99"/>
        <end position="122"/>
    </location>
</feature>
<gene>
    <name evidence="2" type="ORF">ENL91_04865</name>
</gene>
<evidence type="ECO:0000256" key="1">
    <source>
        <dbReference type="SAM" id="MobiDB-lite"/>
    </source>
</evidence>
<evidence type="ECO:0000313" key="2">
    <source>
        <dbReference type="EMBL" id="HHI49486.1"/>
    </source>
</evidence>
<accession>A0A7J3V039</accession>
<sequence>MLELPNMVKVSFRYKPELVQWIKSSGTGSTWNREEKVWEVPEEILGELGAKAKELGVEIKVQQDAPPTKGIAAQPEAQERQQAGNMGYIEYESRFDPERARSGTGMKADQGAPAQRSPVKEGEIRLRRSKDGRFVLINIDLIAFASDVEDLMKGTKTSVKFRVLPPPTFRQTGSE</sequence>
<name>A0A7J3V039_9CREN</name>
<organism evidence="2">
    <name type="scientific">Candidatus Methanosuratincola petrocarbonis</name>
    <name type="common">ex Vanwonterghem et al. 2016</name>
    <dbReference type="NCBI Taxonomy" id="1867261"/>
    <lineage>
        <taxon>Archaea</taxon>
        <taxon>Thermoproteota</taxon>
        <taxon>Methanosuratincolia</taxon>
        <taxon>Candidatus Methanomethylicales</taxon>
        <taxon>Candidatus Methanomethylicaceae</taxon>
        <taxon>Candidatus Methanosuratincola (ex Vanwonterghem et al. 2016)</taxon>
    </lineage>
</organism>
<feature type="compositionally biased region" description="Low complexity" evidence="1">
    <location>
        <begin position="72"/>
        <end position="83"/>
    </location>
</feature>